<evidence type="ECO:0000259" key="1">
    <source>
        <dbReference type="Pfam" id="PF02589"/>
    </source>
</evidence>
<dbReference type="Proteomes" id="UP000315017">
    <property type="component" value="Chromosome"/>
</dbReference>
<evidence type="ECO:0000313" key="3">
    <source>
        <dbReference type="Proteomes" id="UP000315017"/>
    </source>
</evidence>
<dbReference type="AlphaFoldDB" id="A0A517Y801"/>
<dbReference type="OrthoDB" id="9794157at2"/>
<name>A0A517Y801_9BACT</name>
<organism evidence="2 3">
    <name type="scientific">Anatilimnocola aggregata</name>
    <dbReference type="NCBI Taxonomy" id="2528021"/>
    <lineage>
        <taxon>Bacteria</taxon>
        <taxon>Pseudomonadati</taxon>
        <taxon>Planctomycetota</taxon>
        <taxon>Planctomycetia</taxon>
        <taxon>Pirellulales</taxon>
        <taxon>Pirellulaceae</taxon>
        <taxon>Anatilimnocola</taxon>
    </lineage>
</organism>
<dbReference type="EMBL" id="CP036274">
    <property type="protein sequence ID" value="QDU26374.1"/>
    <property type="molecule type" value="Genomic_DNA"/>
</dbReference>
<dbReference type="RefSeq" id="WP_145086836.1">
    <property type="nucleotide sequence ID" value="NZ_CP036274.1"/>
</dbReference>
<protein>
    <submittedName>
        <fullName evidence="2">Lactate utilization protein C</fullName>
    </submittedName>
</protein>
<dbReference type="InterPro" id="IPR003741">
    <property type="entry name" value="LUD_dom"/>
</dbReference>
<accession>A0A517Y801</accession>
<gene>
    <name evidence="2" type="primary">lutC_1</name>
    <name evidence="2" type="ORF">ETAA8_14520</name>
</gene>
<reference evidence="2 3" key="1">
    <citation type="submission" date="2019-02" db="EMBL/GenBank/DDBJ databases">
        <title>Deep-cultivation of Planctomycetes and their phenomic and genomic characterization uncovers novel biology.</title>
        <authorList>
            <person name="Wiegand S."/>
            <person name="Jogler M."/>
            <person name="Boedeker C."/>
            <person name="Pinto D."/>
            <person name="Vollmers J."/>
            <person name="Rivas-Marin E."/>
            <person name="Kohn T."/>
            <person name="Peeters S.H."/>
            <person name="Heuer A."/>
            <person name="Rast P."/>
            <person name="Oberbeckmann S."/>
            <person name="Bunk B."/>
            <person name="Jeske O."/>
            <person name="Meyerdierks A."/>
            <person name="Storesund J.E."/>
            <person name="Kallscheuer N."/>
            <person name="Luecker S."/>
            <person name="Lage O.M."/>
            <person name="Pohl T."/>
            <person name="Merkel B.J."/>
            <person name="Hornburger P."/>
            <person name="Mueller R.-W."/>
            <person name="Bruemmer F."/>
            <person name="Labrenz M."/>
            <person name="Spormann A.M."/>
            <person name="Op den Camp H."/>
            <person name="Overmann J."/>
            <person name="Amann R."/>
            <person name="Jetten M.S.M."/>
            <person name="Mascher T."/>
            <person name="Medema M.H."/>
            <person name="Devos D.P."/>
            <person name="Kaster A.-K."/>
            <person name="Ovreas L."/>
            <person name="Rohde M."/>
            <person name="Galperin M.Y."/>
            <person name="Jogler C."/>
        </authorList>
    </citation>
    <scope>NUCLEOTIDE SEQUENCE [LARGE SCALE GENOMIC DNA]</scope>
    <source>
        <strain evidence="2 3">ETA_A8</strain>
    </source>
</reference>
<evidence type="ECO:0000313" key="2">
    <source>
        <dbReference type="EMBL" id="QDU26374.1"/>
    </source>
</evidence>
<dbReference type="Gene3D" id="3.40.50.10420">
    <property type="entry name" value="NagB/RpiA/CoA transferase-like"/>
    <property type="match status" value="1"/>
</dbReference>
<dbReference type="InterPro" id="IPR037171">
    <property type="entry name" value="NagB/RpiA_transferase-like"/>
</dbReference>
<dbReference type="SUPFAM" id="SSF100950">
    <property type="entry name" value="NagB/RpiA/CoA transferase-like"/>
    <property type="match status" value="1"/>
</dbReference>
<dbReference type="PANTHER" id="PTHR43682:SF1">
    <property type="entry name" value="LACTATE UTILIZATION PROTEIN C"/>
    <property type="match status" value="1"/>
</dbReference>
<feature type="domain" description="LUD" evidence="1">
    <location>
        <begin position="95"/>
        <end position="194"/>
    </location>
</feature>
<dbReference type="Pfam" id="PF02589">
    <property type="entry name" value="LUD_dom"/>
    <property type="match status" value="1"/>
</dbReference>
<keyword evidence="3" id="KW-1185">Reference proteome</keyword>
<dbReference type="InterPro" id="IPR024185">
    <property type="entry name" value="FTHF_cligase-like_sf"/>
</dbReference>
<dbReference type="KEGG" id="aagg:ETAA8_14520"/>
<sequence length="198" mass="21536">MASREDILARLRADTLPAQDLPDLAGPWIQYDNVAEQFAKSLTGIGGSCHFVDSLAAAREHLSQLPVFQIAKQVASLVPEITIGNVDEQACDDPHQLETIDFAVVRGEFGVAENGAIWLWDTALRNRALLFITQHLVLVIPAEQIVATMHAAYERLTFDGSPRFGTFIAGPSKTADIEQSLVIGAHGPRSLTVYCVQS</sequence>
<dbReference type="PANTHER" id="PTHR43682">
    <property type="entry name" value="LACTATE UTILIZATION PROTEIN C"/>
    <property type="match status" value="1"/>
</dbReference>
<proteinExistence type="predicted"/>